<dbReference type="Gene3D" id="1.10.530.10">
    <property type="match status" value="1"/>
</dbReference>
<dbReference type="FunFam" id="1.10.8.350:FF:000001">
    <property type="entry name" value="Lytic murein transglycosylase B"/>
    <property type="match status" value="1"/>
</dbReference>
<organism evidence="3 4">
    <name type="scientific">Phocoenobacter uteri</name>
    <dbReference type="NCBI Taxonomy" id="146806"/>
    <lineage>
        <taxon>Bacteria</taxon>
        <taxon>Pseudomonadati</taxon>
        <taxon>Pseudomonadota</taxon>
        <taxon>Gammaproteobacteria</taxon>
        <taxon>Pasteurellales</taxon>
        <taxon>Pasteurellaceae</taxon>
        <taxon>Phocoenobacter</taxon>
    </lineage>
</organism>
<evidence type="ECO:0000256" key="1">
    <source>
        <dbReference type="SAM" id="SignalP"/>
    </source>
</evidence>
<dbReference type="InterPro" id="IPR043426">
    <property type="entry name" value="MltB-like"/>
</dbReference>
<accession>A0A379C9M7</accession>
<dbReference type="Pfam" id="PF13406">
    <property type="entry name" value="SLT_2"/>
    <property type="match status" value="1"/>
</dbReference>
<dbReference type="AlphaFoldDB" id="A0A379C9M7"/>
<dbReference type="InterPro" id="IPR023346">
    <property type="entry name" value="Lysozyme-like_dom_sf"/>
</dbReference>
<dbReference type="InterPro" id="IPR031304">
    <property type="entry name" value="SLT_2"/>
</dbReference>
<sequence>MKKILVLTGVLTMILSGCSNSSENKLKTYQISYHKARTLDNFNDYVDYLKYQTQQAGISSQFLTNQNEIFYIEKAVELDERQSSKKTHSSSPAKPNPHGITRYLNRVLTSAKIDKASELWWKYQPQLNYASEKYGVPKEYLMALWGMESSFGYYQGNYDVLSVLATLAFDGRREELFKKEFISAMKILENKTIPRFKMQGSWAGAMGQSQFMPSTYLKFAADGNNDGEKNIWSEHYDIFASIANYLSSVGWDKNIPWGVEVQLNTPLNLKLSGTQQRKAKTLAQWQKLGVRMLNPKTEKITELTQTKLWLVRPNKEAGRAFLVSNNYRTLKNWNNSNYFAVSIGKFAEEIKARVY</sequence>
<keyword evidence="1" id="KW-0732">Signal</keyword>
<keyword evidence="4" id="KW-1185">Reference proteome</keyword>
<feature type="signal peptide" evidence="1">
    <location>
        <begin position="1"/>
        <end position="21"/>
    </location>
</feature>
<feature type="domain" description="Transglycosylase SLT" evidence="2">
    <location>
        <begin position="42"/>
        <end position="348"/>
    </location>
</feature>
<dbReference type="GO" id="GO:0008933">
    <property type="term" value="F:peptidoglycan lytic transglycosylase activity"/>
    <property type="evidence" value="ECO:0007669"/>
    <property type="project" value="TreeGrafter"/>
</dbReference>
<evidence type="ECO:0000259" key="2">
    <source>
        <dbReference type="Pfam" id="PF13406"/>
    </source>
</evidence>
<dbReference type="Proteomes" id="UP000255417">
    <property type="component" value="Unassembled WGS sequence"/>
</dbReference>
<dbReference type="GO" id="GO:0009253">
    <property type="term" value="P:peptidoglycan catabolic process"/>
    <property type="evidence" value="ECO:0007669"/>
    <property type="project" value="TreeGrafter"/>
</dbReference>
<dbReference type="EC" id="4.2.2.-" evidence="3"/>
<dbReference type="InterPro" id="IPR011970">
    <property type="entry name" value="MltB_2"/>
</dbReference>
<dbReference type="PANTHER" id="PTHR30163">
    <property type="entry name" value="MEMBRANE-BOUND LYTIC MUREIN TRANSGLYCOSYLASE B"/>
    <property type="match status" value="1"/>
</dbReference>
<dbReference type="PANTHER" id="PTHR30163:SF8">
    <property type="entry name" value="LYTIC MUREIN TRANSGLYCOSYLASE"/>
    <property type="match status" value="1"/>
</dbReference>
<proteinExistence type="predicted"/>
<gene>
    <name evidence="3" type="primary">mltB</name>
    <name evidence="3" type="ORF">NCTC12872_00796</name>
</gene>
<dbReference type="SUPFAM" id="SSF53955">
    <property type="entry name" value="Lysozyme-like"/>
    <property type="match status" value="1"/>
</dbReference>
<dbReference type="NCBIfam" id="TIGR02283">
    <property type="entry name" value="MltB_2"/>
    <property type="match status" value="1"/>
</dbReference>
<evidence type="ECO:0000313" key="3">
    <source>
        <dbReference type="EMBL" id="SUB58828.1"/>
    </source>
</evidence>
<dbReference type="CDD" id="cd13399">
    <property type="entry name" value="Slt35-like"/>
    <property type="match status" value="1"/>
</dbReference>
<name>A0A379C9M7_9PAST</name>
<protein>
    <submittedName>
        <fullName evidence="3">Membrane-bound lytic murein transglycosylase B</fullName>
        <ecNumber evidence="3">4.2.2.-</ecNumber>
    </submittedName>
</protein>
<dbReference type="EMBL" id="UGTA01000001">
    <property type="protein sequence ID" value="SUB58828.1"/>
    <property type="molecule type" value="Genomic_DNA"/>
</dbReference>
<keyword evidence="3" id="KW-0456">Lyase</keyword>
<reference evidence="3 4" key="1">
    <citation type="submission" date="2018-06" db="EMBL/GenBank/DDBJ databases">
        <authorList>
            <consortium name="Pathogen Informatics"/>
            <person name="Doyle S."/>
        </authorList>
    </citation>
    <scope>NUCLEOTIDE SEQUENCE [LARGE SCALE GENOMIC DNA]</scope>
    <source>
        <strain evidence="3 4">NCTC12872</strain>
    </source>
</reference>
<feature type="chain" id="PRO_5016986895" evidence="1">
    <location>
        <begin position="22"/>
        <end position="355"/>
    </location>
</feature>
<dbReference type="Gene3D" id="1.10.8.350">
    <property type="entry name" value="Bacterial muramidase"/>
    <property type="match status" value="1"/>
</dbReference>
<dbReference type="PROSITE" id="PS51257">
    <property type="entry name" value="PROKAR_LIPOPROTEIN"/>
    <property type="match status" value="1"/>
</dbReference>
<evidence type="ECO:0000313" key="4">
    <source>
        <dbReference type="Proteomes" id="UP000255417"/>
    </source>
</evidence>